<proteinExistence type="predicted"/>
<organism evidence="1 2">
    <name type="scientific">Crocosphaera watsonii WH 8502</name>
    <dbReference type="NCBI Taxonomy" id="423474"/>
    <lineage>
        <taxon>Bacteria</taxon>
        <taxon>Bacillati</taxon>
        <taxon>Cyanobacteriota</taxon>
        <taxon>Cyanophyceae</taxon>
        <taxon>Oscillatoriophycideae</taxon>
        <taxon>Chroococcales</taxon>
        <taxon>Aphanothecaceae</taxon>
        <taxon>Crocosphaera</taxon>
    </lineage>
</organism>
<evidence type="ECO:0000313" key="1">
    <source>
        <dbReference type="EMBL" id="CCQ48734.1"/>
    </source>
</evidence>
<protein>
    <submittedName>
        <fullName evidence="1">Uncharacterized protein</fullName>
    </submittedName>
</protein>
<gene>
    <name evidence="1" type="ORF">CWATWH8502_997</name>
</gene>
<accession>T2I7C6</accession>
<name>T2I7C6_CROWT</name>
<evidence type="ECO:0000313" key="2">
    <source>
        <dbReference type="Proteomes" id="UP000018348"/>
    </source>
</evidence>
<dbReference type="EMBL" id="CAQK01000005">
    <property type="protein sequence ID" value="CCQ48734.1"/>
    <property type="molecule type" value="Genomic_DNA"/>
</dbReference>
<reference evidence="1 2" key="1">
    <citation type="submission" date="2013-01" db="EMBL/GenBank/DDBJ databases">
        <authorList>
            <person name="Bench S."/>
        </authorList>
    </citation>
    <scope>NUCLEOTIDE SEQUENCE [LARGE SCALE GENOMIC DNA]</scope>
    <source>
        <strain evidence="1 2">WH 8502</strain>
    </source>
</reference>
<reference evidence="1 2" key="2">
    <citation type="submission" date="2013-09" db="EMBL/GenBank/DDBJ databases">
        <title>Whole genome comparison of six Crocosphaera watsonii strains with differing phenotypes.</title>
        <authorList>
            <person name="Bench S.R."/>
            <person name="Heller P."/>
            <person name="Frank I."/>
            <person name="Arciniega M."/>
            <person name="Shilova I.N."/>
            <person name="Zehr J.P."/>
        </authorList>
    </citation>
    <scope>NUCLEOTIDE SEQUENCE [LARGE SCALE GENOMIC DNA]</scope>
    <source>
        <strain evidence="1 2">WH 8502</strain>
    </source>
</reference>
<dbReference type="Proteomes" id="UP000018348">
    <property type="component" value="Unassembled WGS sequence"/>
</dbReference>
<sequence length="152" mass="17274">MQPHDSFWQGCFGYWQKQFIQQNFLLIGYIAWNGYLNTGRGMVVCTVVDTIPSCIDWEVDTLTYDQVFIPQAQVEAYLQVLELQPEVVTTLLNAINTYVPTQAIVLLVLGNGVVDINLLKNLKISPAGCYAQVQHRWAEFQPNLTPQRGTHE</sequence>
<dbReference type="AlphaFoldDB" id="T2I7C6"/>
<comment type="caution">
    <text evidence="1">The sequence shown here is derived from an EMBL/GenBank/DDBJ whole genome shotgun (WGS) entry which is preliminary data.</text>
</comment>